<dbReference type="GO" id="GO:0042803">
    <property type="term" value="F:protein homodimerization activity"/>
    <property type="evidence" value="ECO:0007669"/>
    <property type="project" value="UniProtKB-ARBA"/>
</dbReference>
<comment type="subunit">
    <text evidence="11">Homodimer.</text>
</comment>
<evidence type="ECO:0000256" key="1">
    <source>
        <dbReference type="ARBA" id="ARBA00004496"/>
    </source>
</evidence>
<evidence type="ECO:0000256" key="12">
    <source>
        <dbReference type="PROSITE-ProRule" id="PRU00182"/>
    </source>
</evidence>
<evidence type="ECO:0000256" key="9">
    <source>
        <dbReference type="ARBA" id="ARBA00048248"/>
    </source>
</evidence>
<dbReference type="SUPFAM" id="SSF55174">
    <property type="entry name" value="Alpha-L RNA-binding motif"/>
    <property type="match status" value="1"/>
</dbReference>
<dbReference type="InterPro" id="IPR024088">
    <property type="entry name" value="Tyr-tRNA-ligase_bac-type"/>
</dbReference>
<evidence type="ECO:0000313" key="14">
    <source>
        <dbReference type="EMBL" id="SFB11972.1"/>
    </source>
</evidence>
<dbReference type="GO" id="GO:0006437">
    <property type="term" value="P:tyrosyl-tRNA aminoacylation"/>
    <property type="evidence" value="ECO:0007669"/>
    <property type="project" value="UniProtKB-UniRule"/>
</dbReference>
<dbReference type="Gene3D" id="1.10.240.10">
    <property type="entry name" value="Tyrosyl-Transfer RNA Synthetase"/>
    <property type="match status" value="1"/>
</dbReference>
<dbReference type="PROSITE" id="PS50889">
    <property type="entry name" value="S4"/>
    <property type="match status" value="1"/>
</dbReference>
<comment type="subcellular location">
    <subcellularLocation>
        <location evidence="1 11">Cytoplasm</location>
    </subcellularLocation>
</comment>
<dbReference type="FunFam" id="1.10.240.10:FF:000001">
    <property type="entry name" value="Tyrosine--tRNA ligase"/>
    <property type="match status" value="1"/>
</dbReference>
<feature type="domain" description="Tyrosine--tRNA ligase SYY-like C-terminal" evidence="13">
    <location>
        <begin position="367"/>
        <end position="449"/>
    </location>
</feature>
<keyword evidence="6 12" id="KW-0694">RNA-binding</keyword>
<dbReference type="Gene3D" id="3.10.290.10">
    <property type="entry name" value="RNA-binding S4 domain"/>
    <property type="match status" value="1"/>
</dbReference>
<reference evidence="15" key="1">
    <citation type="submission" date="2016-10" db="EMBL/GenBank/DDBJ databases">
        <authorList>
            <person name="Varghese N."/>
            <person name="Submissions S."/>
        </authorList>
    </citation>
    <scope>NUCLEOTIDE SEQUENCE [LARGE SCALE GENOMIC DNA]</scope>
    <source>
        <strain evidence="15">DSM 21789</strain>
    </source>
</reference>
<evidence type="ECO:0000259" key="13">
    <source>
        <dbReference type="Pfam" id="PF22421"/>
    </source>
</evidence>
<dbReference type="GO" id="GO:0003723">
    <property type="term" value="F:RNA binding"/>
    <property type="evidence" value="ECO:0007669"/>
    <property type="project" value="UniProtKB-KW"/>
</dbReference>
<dbReference type="GO" id="GO:0005524">
    <property type="term" value="F:ATP binding"/>
    <property type="evidence" value="ECO:0007669"/>
    <property type="project" value="UniProtKB-UniRule"/>
</dbReference>
<dbReference type="FunFam" id="3.40.50.620:FF:000008">
    <property type="entry name" value="Tyrosine--tRNA ligase"/>
    <property type="match status" value="1"/>
</dbReference>
<feature type="binding site" evidence="11">
    <location>
        <position position="259"/>
    </location>
    <ligand>
        <name>ATP</name>
        <dbReference type="ChEBI" id="CHEBI:30616"/>
    </ligand>
</feature>
<keyword evidence="5 11" id="KW-0067">ATP-binding</keyword>
<dbReference type="EMBL" id="FOJT01000004">
    <property type="protein sequence ID" value="SFB11972.1"/>
    <property type="molecule type" value="Genomic_DNA"/>
</dbReference>
<dbReference type="Gene3D" id="3.40.50.620">
    <property type="entry name" value="HUPs"/>
    <property type="match status" value="1"/>
</dbReference>
<keyword evidence="7 11" id="KW-0648">Protein biosynthesis</keyword>
<dbReference type="AlphaFoldDB" id="A0A1I0YFL1"/>
<keyword evidence="3 11" id="KW-0436">Ligase</keyword>
<dbReference type="GO" id="GO:0004831">
    <property type="term" value="F:tyrosine-tRNA ligase activity"/>
    <property type="evidence" value="ECO:0007669"/>
    <property type="project" value="UniProtKB-UniRule"/>
</dbReference>
<dbReference type="GO" id="GO:0005829">
    <property type="term" value="C:cytosol"/>
    <property type="evidence" value="ECO:0007669"/>
    <property type="project" value="TreeGrafter"/>
</dbReference>
<evidence type="ECO:0000256" key="6">
    <source>
        <dbReference type="ARBA" id="ARBA00022884"/>
    </source>
</evidence>
<sequence length="453" mass="50420">MLLKLIFDIAIELLSLSKLILKMKNLVEELKWRGLFHDMMPGTEEQLTKESTTAYIGFDPTADSLHIGSMVQIILLVHLKNFGHKPIALIGGATGMIGDPSGKSDERNLLDEATLNKNVAGIKAVLSSFLDFNATDANAPILVNNYDWMKNFSFIDFARDIGKRITVNYMMSKDSVKKRLGADGEGMSFTEFTYQLIQGYDFQHLYKTHNCLLQMGGSDQWGNITTGTELVRRMGGEGAKAYALTTPLITKADGSKFGKSEGGNVWLTADKTSVYKFYQFWLNTSDEDAEKYIKIFTFLDKNTIDALTEEHKTAPHLRVLQRKLTEEITILVHGKEELEKAIKASNILFGNSTSEDLKGLDAATFLEIFDGVPQAEISKSDIEAGINIVDVLNEKSGFLKSNGEARRALSANSISVNKEKVTEEFTLSAKDMINNQFVLLQSGKKNYFVLSVK</sequence>
<feature type="short sequence motif" description="'KMSKS' region" evidence="11">
    <location>
        <begin position="256"/>
        <end position="260"/>
    </location>
</feature>
<dbReference type="InterPro" id="IPR036986">
    <property type="entry name" value="S4_RNA-bd_sf"/>
</dbReference>
<evidence type="ECO:0000256" key="3">
    <source>
        <dbReference type="ARBA" id="ARBA00022598"/>
    </source>
</evidence>
<comment type="function">
    <text evidence="11">Catalyzes the attachment of tyrosine to tRNA(Tyr) in a two-step reaction: tyrosine is first activated by ATP to form Tyr-AMP and then transferred to the acceptor end of tRNA(Tyr).</text>
</comment>
<proteinExistence type="inferred from homology"/>
<evidence type="ECO:0000256" key="4">
    <source>
        <dbReference type="ARBA" id="ARBA00022741"/>
    </source>
</evidence>
<comment type="catalytic activity">
    <reaction evidence="9 11">
        <text>tRNA(Tyr) + L-tyrosine + ATP = L-tyrosyl-tRNA(Tyr) + AMP + diphosphate + H(+)</text>
        <dbReference type="Rhea" id="RHEA:10220"/>
        <dbReference type="Rhea" id="RHEA-COMP:9706"/>
        <dbReference type="Rhea" id="RHEA-COMP:9707"/>
        <dbReference type="ChEBI" id="CHEBI:15378"/>
        <dbReference type="ChEBI" id="CHEBI:30616"/>
        <dbReference type="ChEBI" id="CHEBI:33019"/>
        <dbReference type="ChEBI" id="CHEBI:58315"/>
        <dbReference type="ChEBI" id="CHEBI:78442"/>
        <dbReference type="ChEBI" id="CHEBI:78536"/>
        <dbReference type="ChEBI" id="CHEBI:456215"/>
        <dbReference type="EC" id="6.1.1.1"/>
    </reaction>
</comment>
<evidence type="ECO:0000256" key="10">
    <source>
        <dbReference type="ARBA" id="ARBA00060965"/>
    </source>
</evidence>
<evidence type="ECO:0000256" key="7">
    <source>
        <dbReference type="ARBA" id="ARBA00022917"/>
    </source>
</evidence>
<name>A0A1I0YFL1_9FLAO</name>
<dbReference type="EC" id="6.1.1.1" evidence="11"/>
<dbReference type="SUPFAM" id="SSF52374">
    <property type="entry name" value="Nucleotidylyl transferase"/>
    <property type="match status" value="1"/>
</dbReference>
<dbReference type="PANTHER" id="PTHR11766">
    <property type="entry name" value="TYROSYL-TRNA SYNTHETASE"/>
    <property type="match status" value="1"/>
</dbReference>
<dbReference type="InterPro" id="IPR002307">
    <property type="entry name" value="Tyr-tRNA-ligase"/>
</dbReference>
<dbReference type="CDD" id="cd00805">
    <property type="entry name" value="TyrRS_core"/>
    <property type="match status" value="1"/>
</dbReference>
<keyword evidence="2 11" id="KW-0963">Cytoplasm</keyword>
<evidence type="ECO:0000313" key="15">
    <source>
        <dbReference type="Proteomes" id="UP000199604"/>
    </source>
</evidence>
<feature type="binding site" evidence="11">
    <location>
        <position position="194"/>
    </location>
    <ligand>
        <name>L-tyrosine</name>
        <dbReference type="ChEBI" id="CHEBI:58315"/>
    </ligand>
</feature>
<gene>
    <name evidence="11" type="primary">tyrS</name>
    <name evidence="14" type="ORF">SAMN05660845_1726</name>
</gene>
<dbReference type="InterPro" id="IPR014729">
    <property type="entry name" value="Rossmann-like_a/b/a_fold"/>
</dbReference>
<dbReference type="InterPro" id="IPR002305">
    <property type="entry name" value="aa-tRNA-synth_Ic"/>
</dbReference>
<comment type="similarity">
    <text evidence="10 11">Belongs to the class-I aminoacyl-tRNA synthetase family. TyrS type 1 subfamily.</text>
</comment>
<dbReference type="Proteomes" id="UP000199604">
    <property type="component" value="Unassembled WGS sequence"/>
</dbReference>
<keyword evidence="4 11" id="KW-0547">Nucleotide-binding</keyword>
<dbReference type="PANTHER" id="PTHR11766:SF0">
    <property type="entry name" value="TYROSINE--TRNA LIGASE, MITOCHONDRIAL"/>
    <property type="match status" value="1"/>
</dbReference>
<evidence type="ECO:0000256" key="11">
    <source>
        <dbReference type="HAMAP-Rule" id="MF_02006"/>
    </source>
</evidence>
<evidence type="ECO:0000256" key="8">
    <source>
        <dbReference type="ARBA" id="ARBA00023146"/>
    </source>
</evidence>
<feature type="binding site" evidence="11">
    <location>
        <position position="198"/>
    </location>
    <ligand>
        <name>L-tyrosine</name>
        <dbReference type="ChEBI" id="CHEBI:58315"/>
    </ligand>
</feature>
<accession>A0A1I0YFL1</accession>
<dbReference type="InterPro" id="IPR054608">
    <property type="entry name" value="SYY-like_C"/>
</dbReference>
<feature type="short sequence motif" description="'HIGH' region" evidence="11">
    <location>
        <begin position="60"/>
        <end position="69"/>
    </location>
</feature>
<dbReference type="PRINTS" id="PR01040">
    <property type="entry name" value="TRNASYNTHTYR"/>
</dbReference>
<keyword evidence="15" id="KW-1185">Reference proteome</keyword>
<dbReference type="NCBIfam" id="TIGR00234">
    <property type="entry name" value="tyrS"/>
    <property type="match status" value="1"/>
</dbReference>
<evidence type="ECO:0000256" key="2">
    <source>
        <dbReference type="ARBA" id="ARBA00022490"/>
    </source>
</evidence>
<dbReference type="Pfam" id="PF00579">
    <property type="entry name" value="tRNA-synt_1b"/>
    <property type="match status" value="1"/>
</dbReference>
<dbReference type="InterPro" id="IPR024107">
    <property type="entry name" value="Tyr-tRNA-ligase_bac_1"/>
</dbReference>
<organism evidence="14 15">
    <name type="scientific">Flavobacterium swingsii</name>
    <dbReference type="NCBI Taxonomy" id="498292"/>
    <lineage>
        <taxon>Bacteria</taxon>
        <taxon>Pseudomonadati</taxon>
        <taxon>Bacteroidota</taxon>
        <taxon>Flavobacteriia</taxon>
        <taxon>Flavobacteriales</taxon>
        <taxon>Flavobacteriaceae</taxon>
        <taxon>Flavobacterium</taxon>
    </lineage>
</organism>
<dbReference type="STRING" id="498292.SAMN05660845_1726"/>
<protein>
    <recommendedName>
        <fullName evidence="11">Tyrosine--tRNA ligase</fullName>
        <ecNumber evidence="11">6.1.1.1</ecNumber>
    </recommendedName>
    <alternativeName>
        <fullName evidence="11">Tyrosyl-tRNA synthetase</fullName>
        <shortName evidence="11">TyrRS</shortName>
    </alternativeName>
</protein>
<feature type="binding site" evidence="11">
    <location>
        <position position="55"/>
    </location>
    <ligand>
        <name>L-tyrosine</name>
        <dbReference type="ChEBI" id="CHEBI:58315"/>
    </ligand>
</feature>
<dbReference type="Pfam" id="PF22421">
    <property type="entry name" value="SYY_C-terminal"/>
    <property type="match status" value="1"/>
</dbReference>
<dbReference type="HAMAP" id="MF_02006">
    <property type="entry name" value="Tyr_tRNA_synth_type1"/>
    <property type="match status" value="1"/>
</dbReference>
<keyword evidence="8 11" id="KW-0030">Aminoacyl-tRNA synthetase</keyword>
<evidence type="ECO:0000256" key="5">
    <source>
        <dbReference type="ARBA" id="ARBA00022840"/>
    </source>
</evidence>